<feature type="domain" description="RRM" evidence="3">
    <location>
        <begin position="34"/>
        <end position="110"/>
    </location>
</feature>
<dbReference type="PROSITE" id="PS50102">
    <property type="entry name" value="RRM"/>
    <property type="match status" value="3"/>
</dbReference>
<dbReference type="InterPro" id="IPR035979">
    <property type="entry name" value="RBD_domain_sf"/>
</dbReference>
<organism evidence="4 5">
    <name type="scientific">Haplochromis burtoni</name>
    <name type="common">Burton's mouthbrooder</name>
    <name type="synonym">Chromis burtoni</name>
    <dbReference type="NCBI Taxonomy" id="8153"/>
    <lineage>
        <taxon>Eukaryota</taxon>
        <taxon>Metazoa</taxon>
        <taxon>Chordata</taxon>
        <taxon>Craniata</taxon>
        <taxon>Vertebrata</taxon>
        <taxon>Euteleostomi</taxon>
        <taxon>Actinopterygii</taxon>
        <taxon>Neopterygii</taxon>
        <taxon>Teleostei</taxon>
        <taxon>Neoteleostei</taxon>
        <taxon>Acanthomorphata</taxon>
        <taxon>Ovalentaria</taxon>
        <taxon>Cichlomorphae</taxon>
        <taxon>Cichliformes</taxon>
        <taxon>Cichlidae</taxon>
        <taxon>African cichlids</taxon>
        <taxon>Pseudocrenilabrinae</taxon>
        <taxon>Haplochromini</taxon>
        <taxon>Haplochromis</taxon>
    </lineage>
</organism>
<dbReference type="STRING" id="8153.ENSHBUP00000005272"/>
<dbReference type="PANTHER" id="PTHR48037">
    <property type="entry name" value="ATPASE E1"/>
    <property type="match status" value="1"/>
</dbReference>
<dbReference type="Ensembl" id="ENSHBUT00000007273.1">
    <property type="protein sequence ID" value="ENSHBUP00000005272.1"/>
    <property type="gene ID" value="ENSHBUG00000006683.1"/>
</dbReference>
<dbReference type="SUPFAM" id="SSF54928">
    <property type="entry name" value="RNA-binding domain, RBD"/>
    <property type="match status" value="2"/>
</dbReference>
<dbReference type="PANTHER" id="PTHR48037:SF1">
    <property type="entry name" value="RRM DOMAIN-CONTAINING PROTEIN"/>
    <property type="match status" value="1"/>
</dbReference>
<dbReference type="InterPro" id="IPR000504">
    <property type="entry name" value="RRM_dom"/>
</dbReference>
<dbReference type="GO" id="GO:0003723">
    <property type="term" value="F:RNA binding"/>
    <property type="evidence" value="ECO:0007669"/>
    <property type="project" value="UniProtKB-UniRule"/>
</dbReference>
<dbReference type="Gene3D" id="3.30.70.330">
    <property type="match status" value="3"/>
</dbReference>
<evidence type="ECO:0000256" key="2">
    <source>
        <dbReference type="SAM" id="MobiDB-lite"/>
    </source>
</evidence>
<feature type="domain" description="RRM" evidence="3">
    <location>
        <begin position="116"/>
        <end position="190"/>
    </location>
</feature>
<dbReference type="GeneTree" id="ENSGT00940000166057"/>
<keyword evidence="1" id="KW-0694">RNA-binding</keyword>
<evidence type="ECO:0000256" key="1">
    <source>
        <dbReference type="PROSITE-ProRule" id="PRU00176"/>
    </source>
</evidence>
<dbReference type="Proteomes" id="UP000264840">
    <property type="component" value="Unplaced"/>
</dbReference>
<reference evidence="4" key="2">
    <citation type="submission" date="2025-09" db="UniProtKB">
        <authorList>
            <consortium name="Ensembl"/>
        </authorList>
    </citation>
    <scope>IDENTIFICATION</scope>
</reference>
<evidence type="ECO:0000313" key="4">
    <source>
        <dbReference type="Ensembl" id="ENSHBUP00000005272.1"/>
    </source>
</evidence>
<keyword evidence="5" id="KW-1185">Reference proteome</keyword>
<feature type="region of interest" description="Disordered" evidence="2">
    <location>
        <begin position="333"/>
        <end position="353"/>
    </location>
</feature>
<evidence type="ECO:0000259" key="3">
    <source>
        <dbReference type="PROSITE" id="PS50102"/>
    </source>
</evidence>
<sequence length="353" mass="39114">LPHFLSLAVNGKRKAEPVIEDSPSKKAKRINEGFCLFVGNLNSSKNSEELKESLEKYLMSQNLLFKDIRLDQSRKHAFVDLLSEMDLTKALTSNGEVLLDKPMKIAKAKIKTRDARCLFVKNLPYNVTKEDILKVFHKAIAIRFPGGTEGPTQGIAFLEFKNTSIARKVQKQKQGVTIRKRVLILNCVGEKGVCRVTKADVENKRKKGNKFNVDFACSDLLTDKKALQSSQNIEAGKKEAKEESCEKPEKAKVLSKTLIVMGLAEKTSPEMLKSVFEGAVNARVTVNKKDVSKRFGFVNFGSDESCKAAKEAMEDCELDGCKVTIAYAYPKGKKTGKEGRKLTGGRARTGGKT</sequence>
<dbReference type="Pfam" id="PF00076">
    <property type="entry name" value="RRM_1"/>
    <property type="match status" value="3"/>
</dbReference>
<proteinExistence type="predicted"/>
<accession>A0A3Q2V339</accession>
<name>A0A3Q2V339_HAPBU</name>
<reference evidence="4" key="1">
    <citation type="submission" date="2025-08" db="UniProtKB">
        <authorList>
            <consortium name="Ensembl"/>
        </authorList>
    </citation>
    <scope>IDENTIFICATION</scope>
</reference>
<dbReference type="OMA" id="MKIFRKA"/>
<dbReference type="InterPro" id="IPR012677">
    <property type="entry name" value="Nucleotide-bd_a/b_plait_sf"/>
</dbReference>
<dbReference type="AlphaFoldDB" id="A0A3Q2V339"/>
<protein>
    <recommendedName>
        <fullName evidence="3">RRM domain-containing protein</fullName>
    </recommendedName>
</protein>
<dbReference type="SMART" id="SM00360">
    <property type="entry name" value="RRM"/>
    <property type="match status" value="3"/>
</dbReference>
<feature type="domain" description="RRM" evidence="3">
    <location>
        <begin position="256"/>
        <end position="330"/>
    </location>
</feature>
<evidence type="ECO:0000313" key="5">
    <source>
        <dbReference type="Proteomes" id="UP000264840"/>
    </source>
</evidence>